<proteinExistence type="predicted"/>
<reference evidence="1" key="1">
    <citation type="submission" date="2017-09" db="EMBL/GenBank/DDBJ databases">
        <title>Complete Genome Sequence of ansamitocin-producing Bacterium Actinosynnema pretiosum X47.</title>
        <authorList>
            <person name="Cao G."/>
            <person name="Zong G."/>
            <person name="Zhong C."/>
            <person name="Fu J."/>
        </authorList>
    </citation>
    <scope>NUCLEOTIDE SEQUENCE [LARGE SCALE GENOMIC DNA]</scope>
    <source>
        <strain evidence="1">X47</strain>
    </source>
</reference>
<name>A0A290ZC07_9PSEU</name>
<dbReference type="Proteomes" id="UP000218505">
    <property type="component" value="Chromosome"/>
</dbReference>
<dbReference type="KEGG" id="apre:CNX65_27345"/>
<sequence length="228" mass="22649">MRRLWPVLATAVLVLASGCGGGDGRLVAIASDGRDQAELALLSGATTIVVRAADLGDELVRAWAPDGSKLAPRANVDGDVVRVSFEDRGGSGTADARVEVNRSVLWKVRLDGGAVEQTVDLGAARVSSVDFGAGSQRVDLTLPAPSGAVPVRVTGGASTFAVHLPTGAEARVRFGGGAGQAVIDGATTSGIAGGTVLGTGAVDSAGDHYAVDAIAGVGLLTVDRGARG</sequence>
<evidence type="ECO:0008006" key="3">
    <source>
        <dbReference type="Google" id="ProtNLM"/>
    </source>
</evidence>
<keyword evidence="2" id="KW-1185">Reference proteome</keyword>
<evidence type="ECO:0000313" key="1">
    <source>
        <dbReference type="EMBL" id="ATE56535.1"/>
    </source>
</evidence>
<organism evidence="1 2">
    <name type="scientific">Actinosynnema pretiosum</name>
    <dbReference type="NCBI Taxonomy" id="42197"/>
    <lineage>
        <taxon>Bacteria</taxon>
        <taxon>Bacillati</taxon>
        <taxon>Actinomycetota</taxon>
        <taxon>Actinomycetes</taxon>
        <taxon>Pseudonocardiales</taxon>
        <taxon>Pseudonocardiaceae</taxon>
        <taxon>Actinosynnema</taxon>
    </lineage>
</organism>
<accession>A0A290ZC07</accession>
<dbReference type="RefSeq" id="WP_096496315.1">
    <property type="nucleotide sequence ID" value="NZ_CP023445.1"/>
</dbReference>
<protein>
    <recommendedName>
        <fullName evidence="3">Lipoprotein</fullName>
    </recommendedName>
</protein>
<evidence type="ECO:0000313" key="2">
    <source>
        <dbReference type="Proteomes" id="UP000218505"/>
    </source>
</evidence>
<dbReference type="AlphaFoldDB" id="A0A290ZC07"/>
<dbReference type="EMBL" id="CP023445">
    <property type="protein sequence ID" value="ATE56535.1"/>
    <property type="molecule type" value="Genomic_DNA"/>
</dbReference>
<gene>
    <name evidence="1" type="ORF">CNX65_27345</name>
</gene>
<dbReference type="PROSITE" id="PS51257">
    <property type="entry name" value="PROKAR_LIPOPROTEIN"/>
    <property type="match status" value="1"/>
</dbReference>